<dbReference type="Proteomes" id="UP000622797">
    <property type="component" value="Unassembled WGS sequence"/>
</dbReference>
<evidence type="ECO:0000256" key="1">
    <source>
        <dbReference type="PROSITE-ProRule" id="PRU00175"/>
    </source>
</evidence>
<proteinExistence type="predicted"/>
<evidence type="ECO:0000259" key="2">
    <source>
        <dbReference type="PROSITE" id="PS50089"/>
    </source>
</evidence>
<dbReference type="AlphaFoldDB" id="A0A8H4XBV2"/>
<sequence length="924" mass="103046">MTRNIIAGHGGDWPEATKTGLAKAYQEMREDETTVMPLYADAPPHFAETGGSNYNLEKKSLNKTGTYGRTGRLFSDWTTAAQTLRTGPKKAVVFSIVEQGTTSSWTSYLYLSTVTGGALFTAKVTADTVSQLTLGLLLTWMGAGNAVKGDMTRVGKMEYVDSDNINEVKSETDSLFDKYCTKGFTPALNSNIDETPFCLNDMTLVLKVRGPSVRNFAKRYIDDDNYKKLAVDQLRRIIASKVTNISVNPIFGALWRTVCNDRTNEARDGLITMFGFEVDRISDVKERARMKTWLEESYNYAAEIQVLISAVPKNERFPVVFLDPTEDFAVTSSGNDDEDNRPLSEFTCAELLEIGRSCDYRILRRLGKVLTRLSYIEKEEDMPAHIKAADIEKVTQIPLAVANPKHDCKFWNILLHAVVPGTMFTARPSAVLAALALRMGIVPLQGVADQELLAFRDKWNTIDIPETWNTGCLSLLLDADRDYEKRVADGITERVNANTSILKEEDRRVFQTLVDYKMLEMNLKTTLHANIGWRPDKTKVALGPVVVCKACKFPRSVTIMGTSGVCGMCSSGRLVCLCKACARPEDYQERLKQNVSVYHNEKSLGYWVECSRAKCRAQYVVYNPDYLRVPAKCFYCRHEEGNAKEGPAPVIKCSKCLNRVIWPLEYRPANTDLTKFECYACTSDTVTIICQETTAQDPSRENGIDWILRNDDKAIHDTFNGRSLFYTASHCDLVHLHDKVEAIPIMDSSFLTIDGKLVRNQLEIKTSLQGWVTLRQAEAGVCSLCFSNIRKADLKRACGRTGCHQLVCNSCLQSWYGINERGRIINVAALSCPFCRRLPTPKTISAYGLTRLGNLRNAVEEAGAWIYAWCTDCGFARQYVERACAAGAPPELTDDWQCEECATPAPAPGGDETTIKGLECPGCG</sequence>
<keyword evidence="1" id="KW-0863">Zinc-finger</keyword>
<keyword evidence="4" id="KW-1185">Reference proteome</keyword>
<name>A0A8H4XBV2_9HYPO</name>
<feature type="domain" description="RING-type" evidence="2">
    <location>
        <begin position="782"/>
        <end position="836"/>
    </location>
</feature>
<dbReference type="InterPro" id="IPR001841">
    <property type="entry name" value="Znf_RING"/>
</dbReference>
<comment type="caution">
    <text evidence="3">The sequence shown here is derived from an EMBL/GenBank/DDBJ whole genome shotgun (WGS) entry which is preliminary data.</text>
</comment>
<feature type="non-terminal residue" evidence="3">
    <location>
        <position position="924"/>
    </location>
</feature>
<reference evidence="3" key="1">
    <citation type="journal article" date="2020" name="BMC Genomics">
        <title>Correction to: Identification and distribution of gene clusters required for synthesis of sphingolipid metabolism inhibitors in diverse species of the filamentous fungus Fusarium.</title>
        <authorList>
            <person name="Kim H.S."/>
            <person name="Lohmar J.M."/>
            <person name="Busman M."/>
            <person name="Brown D.W."/>
            <person name="Naumann T.A."/>
            <person name="Divon H.H."/>
            <person name="Lysoe E."/>
            <person name="Uhlig S."/>
            <person name="Proctor R.H."/>
        </authorList>
    </citation>
    <scope>NUCLEOTIDE SEQUENCE</scope>
    <source>
        <strain evidence="3">NRRL 20472</strain>
    </source>
</reference>
<accession>A0A8H4XBV2</accession>
<dbReference type="SUPFAM" id="SSF57850">
    <property type="entry name" value="RING/U-box"/>
    <property type="match status" value="1"/>
</dbReference>
<dbReference type="InterPro" id="IPR013083">
    <property type="entry name" value="Znf_RING/FYVE/PHD"/>
</dbReference>
<dbReference type="EMBL" id="JABEXW010000162">
    <property type="protein sequence ID" value="KAF4969408.1"/>
    <property type="molecule type" value="Genomic_DNA"/>
</dbReference>
<dbReference type="Gene3D" id="3.30.40.10">
    <property type="entry name" value="Zinc/RING finger domain, C3HC4 (zinc finger)"/>
    <property type="match status" value="1"/>
</dbReference>
<dbReference type="GO" id="GO:0008270">
    <property type="term" value="F:zinc ion binding"/>
    <property type="evidence" value="ECO:0007669"/>
    <property type="project" value="UniProtKB-KW"/>
</dbReference>
<organism evidence="3 4">
    <name type="scientific">Fusarium sarcochroum</name>
    <dbReference type="NCBI Taxonomy" id="1208366"/>
    <lineage>
        <taxon>Eukaryota</taxon>
        <taxon>Fungi</taxon>
        <taxon>Dikarya</taxon>
        <taxon>Ascomycota</taxon>
        <taxon>Pezizomycotina</taxon>
        <taxon>Sordariomycetes</taxon>
        <taxon>Hypocreomycetidae</taxon>
        <taxon>Hypocreales</taxon>
        <taxon>Nectriaceae</taxon>
        <taxon>Fusarium</taxon>
        <taxon>Fusarium lateritium species complex</taxon>
    </lineage>
</organism>
<dbReference type="OrthoDB" id="1431934at2759"/>
<keyword evidence="1" id="KW-0479">Metal-binding</keyword>
<dbReference type="PROSITE" id="PS50089">
    <property type="entry name" value="ZF_RING_2"/>
    <property type="match status" value="1"/>
</dbReference>
<keyword evidence="1" id="KW-0862">Zinc</keyword>
<evidence type="ECO:0000313" key="4">
    <source>
        <dbReference type="Proteomes" id="UP000622797"/>
    </source>
</evidence>
<reference evidence="3" key="2">
    <citation type="submission" date="2020-05" db="EMBL/GenBank/DDBJ databases">
        <authorList>
            <person name="Kim H.-S."/>
            <person name="Proctor R.H."/>
            <person name="Brown D.W."/>
        </authorList>
    </citation>
    <scope>NUCLEOTIDE SEQUENCE</scope>
    <source>
        <strain evidence="3">NRRL 20472</strain>
    </source>
</reference>
<gene>
    <name evidence="3" type="ORF">FSARC_3338</name>
</gene>
<evidence type="ECO:0000313" key="3">
    <source>
        <dbReference type="EMBL" id="KAF4969408.1"/>
    </source>
</evidence>
<protein>
    <recommendedName>
        <fullName evidence="2">RING-type domain-containing protein</fullName>
    </recommendedName>
</protein>